<dbReference type="Proteomes" id="UP000030151">
    <property type="component" value="Unassembled WGS sequence"/>
</dbReference>
<dbReference type="AlphaFoldDB" id="A0A014N1H5"/>
<dbReference type="PANTHER" id="PTHR34883:SF15">
    <property type="entry name" value="EXTRACELLULAR SERINE-RICH PROTEIN"/>
    <property type="match status" value="1"/>
</dbReference>
<accession>A0A014N1H5</accession>
<evidence type="ECO:0000313" key="4">
    <source>
        <dbReference type="Proteomes" id="UP000030151"/>
    </source>
</evidence>
<dbReference type="HOGENOM" id="CLU_053381_7_1_1"/>
<dbReference type="PANTHER" id="PTHR34883">
    <property type="entry name" value="SERINE-RICH PROTEIN, PUTATIVE-RELATED-RELATED"/>
    <property type="match status" value="1"/>
</dbReference>
<gene>
    <name evidence="3" type="ORF">X797_007495</name>
</gene>
<evidence type="ECO:0000259" key="2">
    <source>
        <dbReference type="Pfam" id="PF02298"/>
    </source>
</evidence>
<protein>
    <submittedName>
        <fullName evidence="3">Plastocyanin-like domain protein</fullName>
    </submittedName>
</protein>
<sequence>MYYTIPVGTLALLATVASAETITVEVGKDHELTFSPDSIKANTGDIVEFHFNNARHDVIAGDFQNPCHPADPAASGGFYSGDRRNGTFCITVNNTDPVFFYCSVGRHCQNGMVGVINEGSNKLDDFKSAAANVGASRKPMVPFGGSDCPSKFVDWELKV</sequence>
<proteinExistence type="predicted"/>
<feature type="domain" description="Phytocyanin" evidence="2">
    <location>
        <begin position="37"/>
        <end position="112"/>
    </location>
</feature>
<organism evidence="3 4">
    <name type="scientific">Metarhizium robertsii</name>
    <dbReference type="NCBI Taxonomy" id="568076"/>
    <lineage>
        <taxon>Eukaryota</taxon>
        <taxon>Fungi</taxon>
        <taxon>Dikarya</taxon>
        <taxon>Ascomycota</taxon>
        <taxon>Pezizomycotina</taxon>
        <taxon>Sordariomycetes</taxon>
        <taxon>Hypocreomycetidae</taxon>
        <taxon>Hypocreales</taxon>
        <taxon>Clavicipitaceae</taxon>
        <taxon>Metarhizium</taxon>
    </lineage>
</organism>
<evidence type="ECO:0000313" key="3">
    <source>
        <dbReference type="EMBL" id="EXU99359.1"/>
    </source>
</evidence>
<feature type="signal peptide" evidence="1">
    <location>
        <begin position="1"/>
        <end position="19"/>
    </location>
</feature>
<keyword evidence="1" id="KW-0732">Signal</keyword>
<dbReference type="InterPro" id="IPR003245">
    <property type="entry name" value="Phytocyanin_dom"/>
</dbReference>
<reference evidence="3 4" key="1">
    <citation type="submission" date="2014-02" db="EMBL/GenBank/DDBJ databases">
        <title>The genome sequence of the entomopathogenic fungus Metarhizium robertsii ARSEF 2575.</title>
        <authorList>
            <person name="Giuliano Garisto Donzelli B."/>
            <person name="Roe B.A."/>
            <person name="Macmil S.L."/>
            <person name="Krasnoff S.B."/>
            <person name="Gibson D.M."/>
        </authorList>
    </citation>
    <scope>NUCLEOTIDE SEQUENCE [LARGE SCALE GENOMIC DNA]</scope>
    <source>
        <strain evidence="3 4">ARSEF 2575</strain>
    </source>
</reference>
<dbReference type="eggNOG" id="ENOG502S40X">
    <property type="taxonomic scope" value="Eukaryota"/>
</dbReference>
<name>A0A014N1H5_9HYPO</name>
<feature type="chain" id="PRO_5001472471" evidence="1">
    <location>
        <begin position="20"/>
        <end position="159"/>
    </location>
</feature>
<comment type="caution">
    <text evidence="3">The sequence shown here is derived from an EMBL/GenBank/DDBJ whole genome shotgun (WGS) entry which is preliminary data.</text>
</comment>
<dbReference type="GO" id="GO:0009055">
    <property type="term" value="F:electron transfer activity"/>
    <property type="evidence" value="ECO:0007669"/>
    <property type="project" value="InterPro"/>
</dbReference>
<dbReference type="Gene3D" id="2.60.40.420">
    <property type="entry name" value="Cupredoxins - blue copper proteins"/>
    <property type="match status" value="1"/>
</dbReference>
<evidence type="ECO:0000256" key="1">
    <source>
        <dbReference type="SAM" id="SignalP"/>
    </source>
</evidence>
<dbReference type="EMBL" id="JELW01000019">
    <property type="protein sequence ID" value="EXU99359.1"/>
    <property type="molecule type" value="Genomic_DNA"/>
</dbReference>
<dbReference type="Pfam" id="PF02298">
    <property type="entry name" value="Cu_bind_like"/>
    <property type="match status" value="1"/>
</dbReference>
<dbReference type="InterPro" id="IPR052953">
    <property type="entry name" value="Ser-rich/MCO-related"/>
</dbReference>
<dbReference type="InterPro" id="IPR008972">
    <property type="entry name" value="Cupredoxin"/>
</dbReference>
<dbReference type="SUPFAM" id="SSF49503">
    <property type="entry name" value="Cupredoxins"/>
    <property type="match status" value="1"/>
</dbReference>
<dbReference type="CDD" id="cd00920">
    <property type="entry name" value="Cupredoxin"/>
    <property type="match status" value="1"/>
</dbReference>